<keyword evidence="1" id="KW-0472">Membrane</keyword>
<dbReference type="SMART" id="SM00267">
    <property type="entry name" value="GGDEF"/>
    <property type="match status" value="1"/>
</dbReference>
<feature type="transmembrane region" description="Helical" evidence="1">
    <location>
        <begin position="72"/>
        <end position="89"/>
    </location>
</feature>
<reference evidence="3 4" key="1">
    <citation type="submission" date="2023-06" db="EMBL/GenBank/DDBJ databases">
        <title>Novel species in genus Planococcus.</title>
        <authorList>
            <person name="Ning S."/>
        </authorList>
    </citation>
    <scope>NUCLEOTIDE SEQUENCE [LARGE SCALE GENOMIC DNA]</scope>
    <source>
        <strain evidence="3 4">N028</strain>
    </source>
</reference>
<dbReference type="PROSITE" id="PS50887">
    <property type="entry name" value="GGDEF"/>
    <property type="match status" value="1"/>
</dbReference>
<evidence type="ECO:0000259" key="2">
    <source>
        <dbReference type="PROSITE" id="PS50887"/>
    </source>
</evidence>
<dbReference type="InterPro" id="IPR052163">
    <property type="entry name" value="DGC-Regulatory_Protein"/>
</dbReference>
<feature type="transmembrane region" description="Helical" evidence="1">
    <location>
        <begin position="131"/>
        <end position="156"/>
    </location>
</feature>
<evidence type="ECO:0000313" key="4">
    <source>
        <dbReference type="Proteomes" id="UP001172055"/>
    </source>
</evidence>
<keyword evidence="1" id="KW-0812">Transmembrane</keyword>
<dbReference type="Proteomes" id="UP001172055">
    <property type="component" value="Unassembled WGS sequence"/>
</dbReference>
<feature type="transmembrane region" description="Helical" evidence="1">
    <location>
        <begin position="168"/>
        <end position="189"/>
    </location>
</feature>
<organism evidence="3 4">
    <name type="scientific">Planococcus shixiaomingii</name>
    <dbReference type="NCBI Taxonomy" id="3058393"/>
    <lineage>
        <taxon>Bacteria</taxon>
        <taxon>Bacillati</taxon>
        <taxon>Bacillota</taxon>
        <taxon>Bacilli</taxon>
        <taxon>Bacillales</taxon>
        <taxon>Caryophanaceae</taxon>
        <taxon>Planococcus</taxon>
    </lineage>
</organism>
<feature type="domain" description="GGDEF" evidence="2">
    <location>
        <begin position="345"/>
        <end position="478"/>
    </location>
</feature>
<dbReference type="NCBIfam" id="TIGR00254">
    <property type="entry name" value="GGDEF"/>
    <property type="match status" value="1"/>
</dbReference>
<dbReference type="EC" id="2.7.7.65" evidence="3"/>
<feature type="transmembrane region" description="Helical" evidence="1">
    <location>
        <begin position="236"/>
        <end position="257"/>
    </location>
</feature>
<dbReference type="CDD" id="cd01949">
    <property type="entry name" value="GGDEF"/>
    <property type="match status" value="1"/>
</dbReference>
<evidence type="ECO:0000256" key="1">
    <source>
        <dbReference type="SAM" id="Phobius"/>
    </source>
</evidence>
<feature type="transmembrane region" description="Helical" evidence="1">
    <location>
        <begin position="195"/>
        <end position="216"/>
    </location>
</feature>
<keyword evidence="3" id="KW-0548">Nucleotidyltransferase</keyword>
<evidence type="ECO:0000313" key="3">
    <source>
        <dbReference type="EMBL" id="MDN7242421.1"/>
    </source>
</evidence>
<dbReference type="Pfam" id="PF00990">
    <property type="entry name" value="GGDEF"/>
    <property type="match status" value="1"/>
</dbReference>
<feature type="transmembrane region" description="Helical" evidence="1">
    <location>
        <begin position="34"/>
        <end position="52"/>
    </location>
</feature>
<dbReference type="EMBL" id="JAUJWV010000001">
    <property type="protein sequence ID" value="MDN7242421.1"/>
    <property type="molecule type" value="Genomic_DNA"/>
</dbReference>
<feature type="transmembrane region" description="Helical" evidence="1">
    <location>
        <begin position="263"/>
        <end position="283"/>
    </location>
</feature>
<dbReference type="Gene3D" id="3.30.70.270">
    <property type="match status" value="1"/>
</dbReference>
<dbReference type="PANTHER" id="PTHR46663:SF2">
    <property type="entry name" value="GGDEF DOMAIN-CONTAINING PROTEIN"/>
    <property type="match status" value="1"/>
</dbReference>
<comment type="caution">
    <text evidence="3">The sequence shown here is derived from an EMBL/GenBank/DDBJ whole genome shotgun (WGS) entry which is preliminary data.</text>
</comment>
<gene>
    <name evidence="3" type="ORF">QWY14_11460</name>
</gene>
<dbReference type="InterPro" id="IPR029787">
    <property type="entry name" value="Nucleotide_cyclase"/>
</dbReference>
<dbReference type="RefSeq" id="WP_301723918.1">
    <property type="nucleotide sequence ID" value="NZ_JAUJWV010000001.1"/>
</dbReference>
<keyword evidence="3" id="KW-0808">Transferase</keyword>
<dbReference type="PANTHER" id="PTHR46663">
    <property type="entry name" value="DIGUANYLATE CYCLASE DGCT-RELATED"/>
    <property type="match status" value="1"/>
</dbReference>
<proteinExistence type="predicted"/>
<feature type="transmembrane region" description="Helical" evidence="1">
    <location>
        <begin position="6"/>
        <end position="22"/>
    </location>
</feature>
<dbReference type="GO" id="GO:0052621">
    <property type="term" value="F:diguanylate cyclase activity"/>
    <property type="evidence" value="ECO:0007669"/>
    <property type="project" value="UniProtKB-EC"/>
</dbReference>
<keyword evidence="1" id="KW-1133">Transmembrane helix</keyword>
<dbReference type="InterPro" id="IPR043128">
    <property type="entry name" value="Rev_trsase/Diguanyl_cyclase"/>
</dbReference>
<accession>A0ABT8N3I3</accession>
<dbReference type="InterPro" id="IPR000160">
    <property type="entry name" value="GGDEF_dom"/>
</dbReference>
<protein>
    <submittedName>
        <fullName evidence="3">GGDEF domain-containing protein</fullName>
        <ecNumber evidence="3">2.7.7.65</ecNumber>
    </submittedName>
</protein>
<name>A0ABT8N3I3_9BACL</name>
<sequence>MTLGGNLFSIFGGAIATSWLLLTAQRNSNTDKPFWFLLAAGTYNFFLAEFLWLTHENLLNIEVPFPGLPDLFFLLQIGFYLAAFIYKVIKEKQQLDFIKFIFDILIVMTVASTFSWHFLLQPFISVSEVSAFSLAVTLAYPIGDLALLFGVGVLFLGMQQAGFNKTIFFLFVGWFIQILADSSFLYFVAKDDYSSGGLIDPLFTLAVLLVGFAGLVERERTTENQALPIQKSSNRVLSIFRIVFPYLNVTILFVLMISRSDGIDSLTIGSGISILLIVIRQIFVLTENQKLLHQVHAKKEAPEFHISETRLQFLAYHDLLTGLANRALFEEMLKQAVSDAKLYGSSFAVMFLDLDNFKKINDTMGHDAGDQLLILIADRLKESTRKNDVVARLGGDEFTILIRDVSSPQNTAVIAEKILRSLSLPHLVNGEKITSSPSIGIALYPLNGTTPAALLKKADMAMYQVKDNGKGHYQLFEEDSVVAANRKTTECR</sequence>
<keyword evidence="4" id="KW-1185">Reference proteome</keyword>
<feature type="transmembrane region" description="Helical" evidence="1">
    <location>
        <begin position="101"/>
        <end position="119"/>
    </location>
</feature>
<dbReference type="SUPFAM" id="SSF55073">
    <property type="entry name" value="Nucleotide cyclase"/>
    <property type="match status" value="1"/>
</dbReference>